<dbReference type="Pfam" id="PF03466">
    <property type="entry name" value="LysR_substrate"/>
    <property type="match status" value="1"/>
</dbReference>
<dbReference type="InterPro" id="IPR036388">
    <property type="entry name" value="WH-like_DNA-bd_sf"/>
</dbReference>
<dbReference type="SUPFAM" id="SSF53850">
    <property type="entry name" value="Periplasmic binding protein-like II"/>
    <property type="match status" value="1"/>
</dbReference>
<dbReference type="Gene3D" id="3.40.190.10">
    <property type="entry name" value="Periplasmic binding protein-like II"/>
    <property type="match status" value="2"/>
</dbReference>
<dbReference type="PANTHER" id="PTHR30126:SF39">
    <property type="entry name" value="HTH-TYPE TRANSCRIPTIONAL REGULATOR CYSL"/>
    <property type="match status" value="1"/>
</dbReference>
<dbReference type="SUPFAM" id="SSF46785">
    <property type="entry name" value="Winged helix' DNA-binding domain"/>
    <property type="match status" value="1"/>
</dbReference>
<reference evidence="6 7" key="1">
    <citation type="submission" date="2019-08" db="EMBL/GenBank/DDBJ databases">
        <title>In-depth cultivation of the pig gut microbiome towards novel bacterial diversity and tailored functional studies.</title>
        <authorList>
            <person name="Wylensek D."/>
            <person name="Hitch T.C.A."/>
            <person name="Clavel T."/>
        </authorList>
    </citation>
    <scope>NUCLEOTIDE SEQUENCE [LARGE SCALE GENOMIC DNA]</scope>
    <source>
        <strain evidence="6 7">BL-178-WT-3A</strain>
    </source>
</reference>
<organism evidence="6 7">
    <name type="scientific">Streptococcus alactolyticus</name>
    <dbReference type="NCBI Taxonomy" id="29389"/>
    <lineage>
        <taxon>Bacteria</taxon>
        <taxon>Bacillati</taxon>
        <taxon>Bacillota</taxon>
        <taxon>Bacilli</taxon>
        <taxon>Lactobacillales</taxon>
        <taxon>Streptococcaceae</taxon>
        <taxon>Streptococcus</taxon>
    </lineage>
</organism>
<keyword evidence="3" id="KW-0238">DNA-binding</keyword>
<keyword evidence="4" id="KW-0804">Transcription</keyword>
<dbReference type="EMBL" id="VUNP01000022">
    <property type="protein sequence ID" value="MST53924.1"/>
    <property type="molecule type" value="Genomic_DNA"/>
</dbReference>
<evidence type="ECO:0000256" key="4">
    <source>
        <dbReference type="ARBA" id="ARBA00023163"/>
    </source>
</evidence>
<dbReference type="RefSeq" id="WP_154455049.1">
    <property type="nucleotide sequence ID" value="NZ_BRXN01000003.1"/>
</dbReference>
<sequence length="298" mass="34149">MLDYRVFTFMKVCETMNFTQAAKELHITQPAVTKHIQALEIEYQTKLFTFSGKHCQLTQNGEELLNLLMTINNDIQHFKSDLKKDVKPLNFGATSTIGEFILCDSLIHIFSQYSQYQFNMLVNNTTSLLKALDQGKIDFAIIEGFFSKEKYDFLPYTSEPFIAVASSQSDLNGKAVTLETLLDYPIIIREQGSGTREMLSLILKENNLSINDFRQVTEIGSLNMIRSLVAHNVGISFVYRSVVKNELASGKLVAIDLDIPPVCHDFTFIWRKNSHFKTLYQDIFKLFLENKDLIKNQN</sequence>
<dbReference type="PRINTS" id="PR00039">
    <property type="entry name" value="HTHLYSR"/>
</dbReference>
<dbReference type="OrthoDB" id="9803735at2"/>
<gene>
    <name evidence="6" type="ORF">FYJ82_05910</name>
</gene>
<keyword evidence="2" id="KW-0805">Transcription regulation</keyword>
<dbReference type="InterPro" id="IPR036390">
    <property type="entry name" value="WH_DNA-bd_sf"/>
</dbReference>
<dbReference type="PANTHER" id="PTHR30126">
    <property type="entry name" value="HTH-TYPE TRANSCRIPTIONAL REGULATOR"/>
    <property type="match status" value="1"/>
</dbReference>
<name>A0A6N7X675_STRAY</name>
<comment type="caution">
    <text evidence="6">The sequence shown here is derived from an EMBL/GenBank/DDBJ whole genome shotgun (WGS) entry which is preliminary data.</text>
</comment>
<dbReference type="PROSITE" id="PS50931">
    <property type="entry name" value="HTH_LYSR"/>
    <property type="match status" value="1"/>
</dbReference>
<evidence type="ECO:0000313" key="6">
    <source>
        <dbReference type="EMBL" id="MST53924.1"/>
    </source>
</evidence>
<evidence type="ECO:0000256" key="1">
    <source>
        <dbReference type="ARBA" id="ARBA00009437"/>
    </source>
</evidence>
<evidence type="ECO:0000256" key="3">
    <source>
        <dbReference type="ARBA" id="ARBA00023125"/>
    </source>
</evidence>
<evidence type="ECO:0000313" key="7">
    <source>
        <dbReference type="Proteomes" id="UP000471052"/>
    </source>
</evidence>
<dbReference type="Gene3D" id="1.10.10.10">
    <property type="entry name" value="Winged helix-like DNA-binding domain superfamily/Winged helix DNA-binding domain"/>
    <property type="match status" value="1"/>
</dbReference>
<proteinExistence type="inferred from homology"/>
<feature type="domain" description="HTH lysR-type" evidence="5">
    <location>
        <begin position="1"/>
        <end position="58"/>
    </location>
</feature>
<dbReference type="Proteomes" id="UP000471052">
    <property type="component" value="Unassembled WGS sequence"/>
</dbReference>
<dbReference type="InterPro" id="IPR005119">
    <property type="entry name" value="LysR_subst-bd"/>
</dbReference>
<dbReference type="GO" id="GO:0003700">
    <property type="term" value="F:DNA-binding transcription factor activity"/>
    <property type="evidence" value="ECO:0007669"/>
    <property type="project" value="InterPro"/>
</dbReference>
<comment type="similarity">
    <text evidence="1">Belongs to the LysR transcriptional regulatory family.</text>
</comment>
<dbReference type="GO" id="GO:0000976">
    <property type="term" value="F:transcription cis-regulatory region binding"/>
    <property type="evidence" value="ECO:0007669"/>
    <property type="project" value="TreeGrafter"/>
</dbReference>
<evidence type="ECO:0000259" key="5">
    <source>
        <dbReference type="PROSITE" id="PS50931"/>
    </source>
</evidence>
<dbReference type="InterPro" id="IPR000847">
    <property type="entry name" value="LysR_HTH_N"/>
</dbReference>
<accession>A0A6N7X675</accession>
<protein>
    <submittedName>
        <fullName evidence="6">LysR family transcriptional regulator</fullName>
    </submittedName>
</protein>
<dbReference type="AlphaFoldDB" id="A0A6N7X675"/>
<evidence type="ECO:0000256" key="2">
    <source>
        <dbReference type="ARBA" id="ARBA00023015"/>
    </source>
</evidence>
<dbReference type="Pfam" id="PF00126">
    <property type="entry name" value="HTH_1"/>
    <property type="match status" value="1"/>
</dbReference>